<dbReference type="Gene3D" id="2.60.40.10">
    <property type="entry name" value="Immunoglobulins"/>
    <property type="match status" value="3"/>
</dbReference>
<keyword evidence="7" id="KW-1015">Disulfide bond</keyword>
<dbReference type="Pfam" id="PF17789">
    <property type="entry name" value="MG4"/>
    <property type="match status" value="1"/>
</dbReference>
<evidence type="ECO:0000256" key="2">
    <source>
        <dbReference type="ARBA" id="ARBA00010952"/>
    </source>
</evidence>
<dbReference type="InterPro" id="IPR007110">
    <property type="entry name" value="Ig-like_dom"/>
</dbReference>
<dbReference type="PROSITE" id="PS50835">
    <property type="entry name" value="IG_LIKE"/>
    <property type="match status" value="1"/>
</dbReference>
<evidence type="ECO:0000256" key="8">
    <source>
        <dbReference type="ARBA" id="ARBA00023180"/>
    </source>
</evidence>
<comment type="similarity">
    <text evidence="2">Belongs to the protease inhibitor I39 (alpha-2-macroglobulin) family.</text>
</comment>
<dbReference type="GO" id="GO:0004867">
    <property type="term" value="F:serine-type endopeptidase inhibitor activity"/>
    <property type="evidence" value="ECO:0007669"/>
    <property type="project" value="UniProtKB-KW"/>
</dbReference>
<dbReference type="FunFam" id="2.60.40.1930:FF:000001">
    <property type="entry name" value="CD109 isoform 3"/>
    <property type="match status" value="1"/>
</dbReference>
<evidence type="ECO:0000313" key="12">
    <source>
        <dbReference type="EMBL" id="KAL3865687.1"/>
    </source>
</evidence>
<accession>A0ABD3VYY1</accession>
<dbReference type="PANTHER" id="PTHR11412:SF171">
    <property type="entry name" value="PREGNANCY ZONE PROTEIN-LIKE PROTEIN"/>
    <property type="match status" value="1"/>
</dbReference>
<dbReference type="InterPro" id="IPR011626">
    <property type="entry name" value="Alpha-macroglobulin_TED"/>
</dbReference>
<dbReference type="Pfam" id="PF07678">
    <property type="entry name" value="TED_complement"/>
    <property type="match status" value="1"/>
</dbReference>
<evidence type="ECO:0000313" key="13">
    <source>
        <dbReference type="Proteomes" id="UP001634394"/>
    </source>
</evidence>
<evidence type="ECO:0000256" key="10">
    <source>
        <dbReference type="SAM" id="SignalP"/>
    </source>
</evidence>
<dbReference type="InterPro" id="IPR050473">
    <property type="entry name" value="A2M/Complement_sys"/>
</dbReference>
<evidence type="ECO:0000256" key="9">
    <source>
        <dbReference type="SAM" id="MobiDB-lite"/>
    </source>
</evidence>
<organism evidence="12 13">
    <name type="scientific">Sinanodonta woodiana</name>
    <name type="common">Chinese pond mussel</name>
    <name type="synonym">Anodonta woodiana</name>
    <dbReference type="NCBI Taxonomy" id="1069815"/>
    <lineage>
        <taxon>Eukaryota</taxon>
        <taxon>Metazoa</taxon>
        <taxon>Spiralia</taxon>
        <taxon>Lophotrochozoa</taxon>
        <taxon>Mollusca</taxon>
        <taxon>Bivalvia</taxon>
        <taxon>Autobranchia</taxon>
        <taxon>Heteroconchia</taxon>
        <taxon>Palaeoheterodonta</taxon>
        <taxon>Unionida</taxon>
        <taxon>Unionoidea</taxon>
        <taxon>Unionidae</taxon>
        <taxon>Unioninae</taxon>
        <taxon>Sinanodonta</taxon>
    </lineage>
</organism>
<dbReference type="SMART" id="SM01359">
    <property type="entry name" value="A2M_N_2"/>
    <property type="match status" value="1"/>
</dbReference>
<dbReference type="Pfam" id="PF00047">
    <property type="entry name" value="ig"/>
    <property type="match status" value="1"/>
</dbReference>
<dbReference type="InterPro" id="IPR040839">
    <property type="entry name" value="MG4"/>
</dbReference>
<dbReference type="PANTHER" id="PTHR11412">
    <property type="entry name" value="MACROGLOBULIN / COMPLEMENT"/>
    <property type="match status" value="1"/>
</dbReference>
<dbReference type="Gene3D" id="1.50.10.20">
    <property type="match status" value="1"/>
</dbReference>
<dbReference type="SUPFAM" id="SSF48726">
    <property type="entry name" value="Immunoglobulin"/>
    <property type="match status" value="1"/>
</dbReference>
<dbReference type="InterPro" id="IPR008930">
    <property type="entry name" value="Terpenoid_cyclase/PrenylTrfase"/>
</dbReference>
<dbReference type="InterPro" id="IPR009048">
    <property type="entry name" value="A-macroglobulin_rcpt-bd"/>
</dbReference>
<dbReference type="SMART" id="SM01419">
    <property type="entry name" value="Thiol-ester_cl"/>
    <property type="match status" value="1"/>
</dbReference>
<evidence type="ECO:0000256" key="7">
    <source>
        <dbReference type="ARBA" id="ARBA00023157"/>
    </source>
</evidence>
<dbReference type="Gene3D" id="2.60.40.1930">
    <property type="match status" value="2"/>
</dbReference>
<name>A0ABD3VYY1_SINWO</name>
<feature type="compositionally biased region" description="Polar residues" evidence="9">
    <location>
        <begin position="526"/>
        <end position="537"/>
    </location>
</feature>
<dbReference type="SUPFAM" id="SSF49410">
    <property type="entry name" value="Alpha-macroglobulin receptor domain"/>
    <property type="match status" value="1"/>
</dbReference>
<dbReference type="InterPro" id="IPR036595">
    <property type="entry name" value="A-macroglobulin_rcpt-bd_sf"/>
</dbReference>
<dbReference type="Pfam" id="PF07677">
    <property type="entry name" value="A2M_recep"/>
    <property type="match status" value="1"/>
</dbReference>
<dbReference type="Gene3D" id="2.20.130.20">
    <property type="match status" value="1"/>
</dbReference>
<evidence type="ECO:0000256" key="4">
    <source>
        <dbReference type="ARBA" id="ARBA00022690"/>
    </source>
</evidence>
<evidence type="ECO:0000259" key="11">
    <source>
        <dbReference type="PROSITE" id="PS50835"/>
    </source>
</evidence>
<dbReference type="Gene3D" id="2.60.120.1540">
    <property type="match status" value="1"/>
</dbReference>
<dbReference type="SUPFAM" id="SSF48239">
    <property type="entry name" value="Terpenoid cyclases/Protein prenyltransferases"/>
    <property type="match status" value="1"/>
</dbReference>
<keyword evidence="4" id="KW-0646">Protease inhibitor</keyword>
<comment type="caution">
    <text evidence="12">The sequence shown here is derived from an EMBL/GenBank/DDBJ whole genome shotgun (WGS) entry which is preliminary data.</text>
</comment>
<dbReference type="InterPro" id="IPR041555">
    <property type="entry name" value="MG3"/>
</dbReference>
<dbReference type="InterPro" id="IPR013783">
    <property type="entry name" value="Ig-like_fold"/>
</dbReference>
<dbReference type="InterPro" id="IPR036179">
    <property type="entry name" value="Ig-like_dom_sf"/>
</dbReference>
<dbReference type="SUPFAM" id="SSF81296">
    <property type="entry name" value="E set domains"/>
    <property type="match status" value="1"/>
</dbReference>
<feature type="signal peptide" evidence="10">
    <location>
        <begin position="1"/>
        <end position="20"/>
    </location>
</feature>
<reference evidence="12 13" key="1">
    <citation type="submission" date="2024-11" db="EMBL/GenBank/DDBJ databases">
        <title>Chromosome-level genome assembly of the freshwater bivalve Anodonta woodiana.</title>
        <authorList>
            <person name="Chen X."/>
        </authorList>
    </citation>
    <scope>NUCLEOTIDE SEQUENCE [LARGE SCALE GENOMIC DNA]</scope>
    <source>
        <strain evidence="12">MN2024</strain>
        <tissue evidence="12">Gills</tissue>
    </source>
</reference>
<evidence type="ECO:0000256" key="1">
    <source>
        <dbReference type="ARBA" id="ARBA00004613"/>
    </source>
</evidence>
<dbReference type="InterPro" id="IPR011625">
    <property type="entry name" value="A2M_N_BRD"/>
</dbReference>
<dbReference type="Pfam" id="PF01835">
    <property type="entry name" value="MG2"/>
    <property type="match status" value="1"/>
</dbReference>
<dbReference type="Proteomes" id="UP001634394">
    <property type="component" value="Unassembled WGS sequence"/>
</dbReference>
<keyword evidence="6" id="KW-0722">Serine protease inhibitor</keyword>
<keyword evidence="13" id="KW-1185">Reference proteome</keyword>
<feature type="chain" id="PRO_5044786742" description="Ig-like domain-containing protein" evidence="10">
    <location>
        <begin position="21"/>
        <end position="1874"/>
    </location>
</feature>
<feature type="region of interest" description="Disordered" evidence="9">
    <location>
        <begin position="521"/>
        <end position="564"/>
    </location>
</feature>
<dbReference type="InterPro" id="IPR002890">
    <property type="entry name" value="MG2"/>
</dbReference>
<sequence>MKFLLLTVLCTYQIGHNVLAKRGFVLLFPQELQIGADEKFCLSFFNVISDVRINLTLKCQGQDLTSWRTETIKSGRDDCILWNIPTEFTSGNCDVSIDGHADAISYNFNGSRSTRLVDTVQITFIQTDKPVYKPGQIVKFRILVTNQDLKPLSNQLSSVIIKDPNNIRMKEWKSLQGKSGLVSLEYPLCSEPVIGKWTIEVMVNNRKTEQEFEIQKYVLPKFQVKLKLPTVLTMATQYIDVEACAKYTYGKAVEGHLKAKICLKNQEKNWYCRKDDRPCVEIDFQIKGCHKFTVATKQLMIKERMYTVLCKPRLVLTANVTEDVTGMTVSAEEKGPSLSEERVKLRFLSKEYFKPYLPYYGQVQVSHMDDNPIPGEKIEIKVQKLGLRQILTADDQGVVYFTITNLTSDTPYFIISADTLDKGEYDRDFYTTLPAHTGKTVKQWYSPNSSYLEVETVNLFPLKCSGELELNIIYTSQLSEETMPHKLYYMVMGRGNILGTHDITNQLSNKATFVPDIRGTLLEPQPQDTTPSPTGVQDEQETLSPVEDSGEGVQGPADWNSIPSWGGAGSPGFRMASAYENRKKRASFLTTVLTIDGNVSVILGKMIHLKCIIKTTGDKPEPIDWFFQDELIDTSLQRWKSRVVINNTSPRATQLESMLSIIGATLEDAGLYVCRSDIYIDAVQVTVDQESTDGERDELEEENEKEKHREYKQLTIQIPVTPEMSPTGRVLVYYITQAGEMVAGSVDFKVEPCFGNKVKMQYEQNITHPGSNVTIIISASSGSLCAIGVVDQSVHLLSRNNLLQWTDMMDIMESYDLTSNHISNWDYCLDQKDKSTLLHAPVSVGPPGIEEINDIGLNPFLGRKKRSIMQFYSEYLDSLLAFKRSGLVAVTDLDLETRPCISKNGIDAPDYSILADVAGPPGSPGAIPGPVYKDYNPNDEDNGDVKSLRDYFPETWLWDLEEIPASGTLLLNHIIPDTITTWVGNTLCTSSSEGVGVSLPVNITSFQPFFLSFNLPYSVVRGEAVTLDVSIFNYKDQCSMIELDVKRSEEFEVLQAPDGSTLPVVCLCQEGAASHQFTIRPKVMGSINITVSGLMREKRSTCDTKSVGVRITPVAPVTDTVTRQLLVEAEGVEEEKTQSFYLCPHNKDNLKEVIITPEIQDDFLVEDSVRGWISIIGDLMGPSLYGLDRLLEIPTGCGEQNMIKFLPNVVILNYLKATHQLTDGLRKKAISNLEKGYQQQMNFLLDDGSFSAFGKSDKKGSTWLSAFIFKSFQQAMQHISIDYDDVQYKLWHFLWSKQGYDGCFREDGKILTKYMQGGVAGDKTNKALTAFILAAMMESFAMMRNQAPPFVSKAVRCLDISKLNDTYTLAVTAYALSLYSPKSDTTLSLLHRLLKEVRMEDGLMHWARHVEPDVWFDQGTRAPAAEVEMTAYALMAFLQSDSLLTTKELIPIVRWLTQQRNAYGGFSSTQDSMVALQALAKFAEHVYGDSLNVSVVVKDVSQTFKETFSITQQNNLILQKHGLPDPRSVLEIKAMGTGCVVLQSIIRYNTLSKKLPDTAFTLEVTTPVTEMVIMNCRSRILKVCTSYTGPGGSSNMALVEVKMLSGWIPDINSLQKLLKNEDIGLKKYELDEKHPDIVSFYFEKLNRNILCFAFNILLEVEVKNQQAAMARVFDYYETDMRMMSFYELSACTKDHMTDDNVMIYKVIQDGKDAEETPIIEKVSDPDVVIDNSPFSREDLINIDDRDEEIKPIDEEAISETSQSCPKCIPTGEVNIFDKLCTKEFLELENIGEESILTSLSKPGLTQRIRLPPELMQCPNCKMILGQKGSKSLLLRDSVPLTSQQIYTQAETNTIMIPWAEILVESLTLAYSRCI</sequence>
<dbReference type="Gene3D" id="6.20.50.160">
    <property type="match status" value="1"/>
</dbReference>
<dbReference type="Gene3D" id="2.60.40.1940">
    <property type="match status" value="1"/>
</dbReference>
<dbReference type="InterPro" id="IPR013151">
    <property type="entry name" value="Immunoglobulin_dom"/>
</dbReference>
<proteinExistence type="inferred from homology"/>
<evidence type="ECO:0000256" key="5">
    <source>
        <dbReference type="ARBA" id="ARBA00022729"/>
    </source>
</evidence>
<dbReference type="GO" id="GO:0005576">
    <property type="term" value="C:extracellular region"/>
    <property type="evidence" value="ECO:0007669"/>
    <property type="project" value="UniProtKB-SubCell"/>
</dbReference>
<dbReference type="Pfam" id="PF00207">
    <property type="entry name" value="A2M"/>
    <property type="match status" value="1"/>
</dbReference>
<dbReference type="SMART" id="SM00409">
    <property type="entry name" value="IG"/>
    <property type="match status" value="1"/>
</dbReference>
<dbReference type="InterPro" id="IPR047565">
    <property type="entry name" value="Alpha-macroglob_thiol-ester_cl"/>
</dbReference>
<dbReference type="EMBL" id="JBJQND010000009">
    <property type="protein sequence ID" value="KAL3865687.1"/>
    <property type="molecule type" value="Genomic_DNA"/>
</dbReference>
<dbReference type="CDD" id="cd02897">
    <property type="entry name" value="A2M_2"/>
    <property type="match status" value="1"/>
</dbReference>
<keyword evidence="3" id="KW-0964">Secreted</keyword>
<dbReference type="Pfam" id="PF17791">
    <property type="entry name" value="MG3"/>
    <property type="match status" value="1"/>
</dbReference>
<keyword evidence="5 10" id="KW-0732">Signal</keyword>
<dbReference type="SMART" id="SM01361">
    <property type="entry name" value="A2M_recep"/>
    <property type="match status" value="1"/>
</dbReference>
<feature type="domain" description="Ig-like" evidence="11">
    <location>
        <begin position="571"/>
        <end position="686"/>
    </location>
</feature>
<dbReference type="InterPro" id="IPR019742">
    <property type="entry name" value="MacrogloblnA2_CS"/>
</dbReference>
<dbReference type="SMART" id="SM01360">
    <property type="entry name" value="A2M"/>
    <property type="match status" value="1"/>
</dbReference>
<keyword evidence="8" id="KW-0325">Glycoprotein</keyword>
<dbReference type="Gene3D" id="2.60.40.690">
    <property type="entry name" value="Alpha-macroglobulin, receptor-binding domain"/>
    <property type="match status" value="1"/>
</dbReference>
<evidence type="ECO:0000256" key="6">
    <source>
        <dbReference type="ARBA" id="ARBA00022900"/>
    </source>
</evidence>
<dbReference type="Pfam" id="PF07703">
    <property type="entry name" value="A2M_BRD"/>
    <property type="match status" value="1"/>
</dbReference>
<comment type="subcellular location">
    <subcellularLocation>
        <location evidence="1">Secreted</location>
    </subcellularLocation>
</comment>
<dbReference type="InterPro" id="IPR014756">
    <property type="entry name" value="Ig_E-set"/>
</dbReference>
<protein>
    <recommendedName>
        <fullName evidence="11">Ig-like domain-containing protein</fullName>
    </recommendedName>
</protein>
<gene>
    <name evidence="12" type="ORF">ACJMK2_043051</name>
</gene>
<dbReference type="InterPro" id="IPR003599">
    <property type="entry name" value="Ig_sub"/>
</dbReference>
<evidence type="ECO:0000256" key="3">
    <source>
        <dbReference type="ARBA" id="ARBA00022525"/>
    </source>
</evidence>
<dbReference type="InterPro" id="IPR041813">
    <property type="entry name" value="A2M_TED"/>
</dbReference>
<dbReference type="PROSITE" id="PS00477">
    <property type="entry name" value="ALPHA_2_MACROGLOBULIN"/>
    <property type="match status" value="1"/>
</dbReference>
<dbReference type="InterPro" id="IPR001599">
    <property type="entry name" value="Macroglobln_a2"/>
</dbReference>